<protein>
    <submittedName>
        <fullName evidence="2">Uncharacterized protein</fullName>
    </submittedName>
</protein>
<sequence length="69" mass="7036">MARVLVSVGRGYSADEVAATCTAAGLRVEKVLHAVGVVIGTCDDEHPPDLAGLPGVGSVEPDGEVHLDR</sequence>
<evidence type="ECO:0000313" key="3">
    <source>
        <dbReference type="Proteomes" id="UP000194360"/>
    </source>
</evidence>
<dbReference type="RefSeq" id="WP_085916481.1">
    <property type="nucleotide sequence ID" value="NZ_AP018920.1"/>
</dbReference>
<keyword evidence="3" id="KW-1185">Reference proteome</keyword>
<reference evidence="2 3" key="1">
    <citation type="submission" date="2016-09" db="EMBL/GenBank/DDBJ databases">
        <title>Pseudonocardia autotrophica DSM535, a candidate organism with high potential of specific P450 cytochromes.</title>
        <authorList>
            <person name="Grumaz C."/>
            <person name="Vainshtein Y."/>
            <person name="Kirstahler P."/>
            <person name="Sohn K."/>
        </authorList>
    </citation>
    <scope>NUCLEOTIDE SEQUENCE [LARGE SCALE GENOMIC DNA]</scope>
    <source>
        <strain evidence="2 3">DSM 535</strain>
    </source>
</reference>
<organism evidence="2 3">
    <name type="scientific">Pseudonocardia autotrophica</name>
    <name type="common">Amycolata autotrophica</name>
    <name type="synonym">Nocardia autotrophica</name>
    <dbReference type="NCBI Taxonomy" id="2074"/>
    <lineage>
        <taxon>Bacteria</taxon>
        <taxon>Bacillati</taxon>
        <taxon>Actinomycetota</taxon>
        <taxon>Actinomycetes</taxon>
        <taxon>Pseudonocardiales</taxon>
        <taxon>Pseudonocardiaceae</taxon>
        <taxon>Pseudonocardia</taxon>
    </lineage>
</organism>
<gene>
    <name evidence="2" type="ORF">BG845_06435</name>
</gene>
<dbReference type="Proteomes" id="UP000194360">
    <property type="component" value="Unassembled WGS sequence"/>
</dbReference>
<comment type="caution">
    <text evidence="2">The sequence shown here is derived from an EMBL/GenBank/DDBJ whole genome shotgun (WGS) entry which is preliminary data.</text>
</comment>
<dbReference type="STRING" id="2074.BG845_06435"/>
<proteinExistence type="predicted"/>
<evidence type="ECO:0000313" key="2">
    <source>
        <dbReference type="EMBL" id="OSY34921.1"/>
    </source>
</evidence>
<name>A0A1Y2MIN0_PSEAH</name>
<dbReference type="EMBL" id="MIGB01000062">
    <property type="protein sequence ID" value="OSY34921.1"/>
    <property type="molecule type" value="Genomic_DNA"/>
</dbReference>
<accession>A0A1Y2MIN0</accession>
<evidence type="ECO:0000256" key="1">
    <source>
        <dbReference type="SAM" id="MobiDB-lite"/>
    </source>
</evidence>
<feature type="region of interest" description="Disordered" evidence="1">
    <location>
        <begin position="49"/>
        <end position="69"/>
    </location>
</feature>
<dbReference type="AlphaFoldDB" id="A0A1Y2MIN0"/>